<dbReference type="Gene3D" id="2.40.128.130">
    <property type="entry name" value="Autotransporter beta-domain"/>
    <property type="match status" value="1"/>
</dbReference>
<evidence type="ECO:0000259" key="1">
    <source>
        <dbReference type="PROSITE" id="PS51208"/>
    </source>
</evidence>
<sequence>MAGEQTFLQQFVLDLDPALAIAGISTRNYGLIGFSGPGTGPANLREFTIGTTQLGTAQDFSIAAQSLVTTGSIEDGYSAIDYVLKNYPVSNGATFVLVTDEDRDDTDSSLSYASILSSLQAAGVNLVSMLDVTILNANGDVAIATDGTDALTQDGVTFDSVAFGSFSDGFGTTIADYANLSLAAGGGCVADLNQLRLGGEAAAAFAAAFQTCVVNAVTDSGIVAILALPIRDASLTVAQNIRLQLRMLAQAMSNNGTGGIFSTQGADVIDDMFGVKGLRGYGMANASFGSVNGGDDDLNSQGLSVGLDYTYSFGQGIARFGGAVSFVDATVDGDGSNINTSAQLGQLYGVYRTASGLQFTGDMQFGTIDSDTARRIGATSVTGSAESDYRSISFEAGKRFQLQNANAVLMPFGGLQYEKLDQDSYTESNGGEIPDFTQALSTARLGLRYEVTSITSAGTWNTMIDASFNHIYAQDIDVGSGTVPFSPGDVDENRFDLGVNFGLEVSPTSRVMVSLGGSKSEDTVIGSVGLGFQMTF</sequence>
<dbReference type="EMBL" id="AWWI01000045">
    <property type="protein sequence ID" value="PIL21198.1"/>
    <property type="molecule type" value="Genomic_DNA"/>
</dbReference>
<dbReference type="InterPro" id="IPR005546">
    <property type="entry name" value="Autotransporte_beta"/>
</dbReference>
<dbReference type="AlphaFoldDB" id="A0A2G8RJE2"/>
<dbReference type="InterPro" id="IPR006315">
    <property type="entry name" value="OM_autotransptr_brl_dom"/>
</dbReference>
<dbReference type="GO" id="GO:0019867">
    <property type="term" value="C:outer membrane"/>
    <property type="evidence" value="ECO:0007669"/>
    <property type="project" value="InterPro"/>
</dbReference>
<gene>
    <name evidence="2" type="ORF">P775_05655</name>
</gene>
<comment type="caution">
    <text evidence="2">The sequence shown here is derived from an EMBL/GenBank/DDBJ whole genome shotgun (WGS) entry which is preliminary data.</text>
</comment>
<keyword evidence="3" id="KW-1185">Reference proteome</keyword>
<name>A0A2G8RJE2_9RHOB</name>
<evidence type="ECO:0000313" key="2">
    <source>
        <dbReference type="EMBL" id="PIL21198.1"/>
    </source>
</evidence>
<reference evidence="2 3" key="1">
    <citation type="submission" date="2013-09" db="EMBL/GenBank/DDBJ databases">
        <title>Genome sequencing of Phaeobacter antarcticus sp. nov. SM1211.</title>
        <authorList>
            <person name="Zhang X.-Y."/>
            <person name="Liu C."/>
            <person name="Chen X.-L."/>
            <person name="Xie B.-B."/>
            <person name="Qin Q.-L."/>
            <person name="Rong J.-C."/>
            <person name="Zhang Y.-Z."/>
        </authorList>
    </citation>
    <scope>NUCLEOTIDE SEQUENCE [LARGE SCALE GENOMIC DNA]</scope>
    <source>
        <strain evidence="2 3">SM1211</strain>
    </source>
</reference>
<dbReference type="NCBIfam" id="TIGR01414">
    <property type="entry name" value="autotrans_barl"/>
    <property type="match status" value="1"/>
</dbReference>
<proteinExistence type="predicted"/>
<organism evidence="2 3">
    <name type="scientific">Puniceibacterium antarcticum</name>
    <dbReference type="NCBI Taxonomy" id="1206336"/>
    <lineage>
        <taxon>Bacteria</taxon>
        <taxon>Pseudomonadati</taxon>
        <taxon>Pseudomonadota</taxon>
        <taxon>Alphaproteobacteria</taxon>
        <taxon>Rhodobacterales</taxon>
        <taxon>Paracoccaceae</taxon>
        <taxon>Puniceibacterium</taxon>
    </lineage>
</organism>
<protein>
    <recommendedName>
        <fullName evidence="1">Autotransporter domain-containing protein</fullName>
    </recommendedName>
</protein>
<dbReference type="Proteomes" id="UP000231259">
    <property type="component" value="Unassembled WGS sequence"/>
</dbReference>
<dbReference type="SUPFAM" id="SSF103515">
    <property type="entry name" value="Autotransporter"/>
    <property type="match status" value="1"/>
</dbReference>
<accession>A0A2G8RJE2</accession>
<dbReference type="InterPro" id="IPR036709">
    <property type="entry name" value="Autotransporte_beta_dom_sf"/>
</dbReference>
<dbReference type="SMART" id="SM00869">
    <property type="entry name" value="Autotransporter"/>
    <property type="match status" value="1"/>
</dbReference>
<feature type="domain" description="Autotransporter" evidence="1">
    <location>
        <begin position="240"/>
        <end position="536"/>
    </location>
</feature>
<evidence type="ECO:0000313" key="3">
    <source>
        <dbReference type="Proteomes" id="UP000231259"/>
    </source>
</evidence>
<dbReference type="PROSITE" id="PS51208">
    <property type="entry name" value="AUTOTRANSPORTER"/>
    <property type="match status" value="1"/>
</dbReference>
<dbReference type="Pfam" id="PF03797">
    <property type="entry name" value="Autotransporter"/>
    <property type="match status" value="1"/>
</dbReference>